<keyword evidence="2" id="KW-0812">Transmembrane</keyword>
<gene>
    <name evidence="3" type="ORF">GFSPODELE1_LOCUS6060</name>
</gene>
<name>A0ABP1DIG0_9APHY</name>
<proteinExistence type="predicted"/>
<feature type="transmembrane region" description="Helical" evidence="2">
    <location>
        <begin position="55"/>
        <end position="78"/>
    </location>
</feature>
<reference evidence="4" key="1">
    <citation type="submission" date="2024-04" db="EMBL/GenBank/DDBJ databases">
        <authorList>
            <person name="Shaw F."/>
            <person name="Minotto A."/>
        </authorList>
    </citation>
    <scope>NUCLEOTIDE SEQUENCE [LARGE SCALE GENOMIC DNA]</scope>
</reference>
<sequence length="238" mass="25794">MPLCSYLALLPPTTTMSIYESVLSTPRFLWDLYVEYLWNYKPDSWVASGASTFRVLAFLTISPFIVLTLLDVISYVIARTLGVIDDTKAATSEDVTDTGGVTPGEAPIIRIQESDSSSRSSSEEVDKTPSHPPLTYFENPVEGEGNLKLSGVDMFSPAPSQPPSPTLSRRDLTIHMTHQLPSGKAGRARGSSISQPSPSSTTSSGHSSFAMLEKESESEDTSVRIRQRRGKGTGDSES</sequence>
<feature type="region of interest" description="Disordered" evidence="1">
    <location>
        <begin position="90"/>
        <end position="238"/>
    </location>
</feature>
<dbReference type="EMBL" id="OZ037947">
    <property type="protein sequence ID" value="CAL1706828.1"/>
    <property type="molecule type" value="Genomic_DNA"/>
</dbReference>
<organism evidence="3 4">
    <name type="scientific">Somion occarium</name>
    <dbReference type="NCBI Taxonomy" id="3059160"/>
    <lineage>
        <taxon>Eukaryota</taxon>
        <taxon>Fungi</taxon>
        <taxon>Dikarya</taxon>
        <taxon>Basidiomycota</taxon>
        <taxon>Agaricomycotina</taxon>
        <taxon>Agaricomycetes</taxon>
        <taxon>Polyporales</taxon>
        <taxon>Cerrenaceae</taxon>
        <taxon>Somion</taxon>
    </lineage>
</organism>
<feature type="compositionally biased region" description="Low complexity" evidence="1">
    <location>
        <begin position="190"/>
        <end position="208"/>
    </location>
</feature>
<evidence type="ECO:0008006" key="5">
    <source>
        <dbReference type="Google" id="ProtNLM"/>
    </source>
</evidence>
<keyword evidence="2" id="KW-0472">Membrane</keyword>
<evidence type="ECO:0000313" key="4">
    <source>
        <dbReference type="Proteomes" id="UP001497453"/>
    </source>
</evidence>
<dbReference type="Proteomes" id="UP001497453">
    <property type="component" value="Chromosome 4"/>
</dbReference>
<evidence type="ECO:0000313" key="3">
    <source>
        <dbReference type="EMBL" id="CAL1706828.1"/>
    </source>
</evidence>
<evidence type="ECO:0000256" key="1">
    <source>
        <dbReference type="SAM" id="MobiDB-lite"/>
    </source>
</evidence>
<keyword evidence="2" id="KW-1133">Transmembrane helix</keyword>
<protein>
    <recommendedName>
        <fullName evidence="5">Transmembrane protein</fullName>
    </recommendedName>
</protein>
<keyword evidence="4" id="KW-1185">Reference proteome</keyword>
<evidence type="ECO:0000256" key="2">
    <source>
        <dbReference type="SAM" id="Phobius"/>
    </source>
</evidence>
<accession>A0ABP1DIG0</accession>